<organism evidence="21 22">
    <name type="scientific">Euplotes crassus</name>
    <dbReference type="NCBI Taxonomy" id="5936"/>
    <lineage>
        <taxon>Eukaryota</taxon>
        <taxon>Sar</taxon>
        <taxon>Alveolata</taxon>
        <taxon>Ciliophora</taxon>
        <taxon>Intramacronucleata</taxon>
        <taxon>Spirotrichea</taxon>
        <taxon>Hypotrichia</taxon>
        <taxon>Euplotida</taxon>
        <taxon>Euplotidae</taxon>
        <taxon>Moneuplotes</taxon>
    </lineage>
</organism>
<name>A0AAD1UDU4_EUPCR</name>
<comment type="subcellular location">
    <subcellularLocation>
        <location evidence="2">Cytoplasm</location>
        <location evidence="2">Cytoskeleton</location>
    </subcellularLocation>
</comment>
<comment type="caution">
    <text evidence="21">The sequence shown here is derived from an EMBL/GenBank/DDBJ whole genome shotgun (WGS) entry which is preliminary data.</text>
</comment>
<feature type="domain" description="EF-hand" evidence="20">
    <location>
        <begin position="334"/>
        <end position="369"/>
    </location>
</feature>
<dbReference type="SMART" id="SM00054">
    <property type="entry name" value="EFh"/>
    <property type="match status" value="4"/>
</dbReference>
<sequence length="485" mass="55399">MGCCSSNKKIHKPRLQHRSIIRTGSFKQIREKYTIHPKLMGTGTYGKVFLGSTAATKVAIKTLSKKNLTEGEIALIKDEIKILQSLDHPNIIRYHETYENEKFFYLVMEYCEGGELFDKLTSKEKKFTEQDAAKIMRKLFHAISHCHAQGITHRDLKPENIMFNKKSNDEISEVKIIDFGLSQQNQGEKMNLICGTPYYVAPEVFDNNGYGSECDIWSLGVIMYILLSGYLPFHGSNLAEICESIIEKEPNFDRDCWKNISNEAIDLIKSCLQKDPKSRVTASEALDSKWFSEIEDKEANQLSDAVYESLKAYDANSVLKKEAMNILVTMLKDDEIEDLREQFRKIDKDYTGTISAQELEDSIRKMGKEITAKEIKKIISKVDYLGNGEINYSEFLAATISAQNVLTSEMLYALFKHFDTDGSGFISPENIKEAIEKAGRVISKEEINMILKEHDIERDGKISFDEFKVMMGILKVDEIQRTLIE</sequence>
<dbReference type="InterPro" id="IPR002048">
    <property type="entry name" value="EF_hand_dom"/>
</dbReference>
<evidence type="ECO:0000313" key="21">
    <source>
        <dbReference type="EMBL" id="CAI2367388.1"/>
    </source>
</evidence>
<keyword evidence="11" id="KW-0418">Kinase</keyword>
<evidence type="ECO:0000256" key="17">
    <source>
        <dbReference type="ARBA" id="ARBA00047899"/>
    </source>
</evidence>
<evidence type="ECO:0000256" key="6">
    <source>
        <dbReference type="ARBA" id="ARBA00022527"/>
    </source>
</evidence>
<dbReference type="AlphaFoldDB" id="A0AAD1UDU4"/>
<evidence type="ECO:0000256" key="14">
    <source>
        <dbReference type="ARBA" id="ARBA00023212"/>
    </source>
</evidence>
<evidence type="ECO:0000256" key="4">
    <source>
        <dbReference type="ARBA" id="ARBA00012513"/>
    </source>
</evidence>
<evidence type="ECO:0000256" key="11">
    <source>
        <dbReference type="ARBA" id="ARBA00022777"/>
    </source>
</evidence>
<comment type="similarity">
    <text evidence="15">Belongs to the protein kinase superfamily. Ser/Thr protein kinase family. CDPK subfamily.</text>
</comment>
<comment type="catalytic activity">
    <reaction evidence="17">
        <text>L-threonyl-[protein] + ATP = O-phospho-L-threonyl-[protein] + ADP + H(+)</text>
        <dbReference type="Rhea" id="RHEA:46608"/>
        <dbReference type="Rhea" id="RHEA-COMP:11060"/>
        <dbReference type="Rhea" id="RHEA-COMP:11605"/>
        <dbReference type="ChEBI" id="CHEBI:15378"/>
        <dbReference type="ChEBI" id="CHEBI:30013"/>
        <dbReference type="ChEBI" id="CHEBI:30616"/>
        <dbReference type="ChEBI" id="CHEBI:61977"/>
        <dbReference type="ChEBI" id="CHEBI:456216"/>
        <dbReference type="EC" id="2.7.11.1"/>
    </reaction>
</comment>
<comment type="function">
    <text evidence="16">Plays a fundamental role in microtubule organizing center structure and function. Component of the infraciliary lattice (ICL) and the ciliary basal bodies.</text>
</comment>
<dbReference type="PROSITE" id="PS50222">
    <property type="entry name" value="EF_HAND_2"/>
    <property type="match status" value="3"/>
</dbReference>
<dbReference type="PANTHER" id="PTHR24349">
    <property type="entry name" value="SERINE/THREONINE-PROTEIN KINASE"/>
    <property type="match status" value="1"/>
</dbReference>
<evidence type="ECO:0000256" key="7">
    <source>
        <dbReference type="ARBA" id="ARBA00022679"/>
    </source>
</evidence>
<evidence type="ECO:0000256" key="5">
    <source>
        <dbReference type="ARBA" id="ARBA00022490"/>
    </source>
</evidence>
<dbReference type="InterPro" id="IPR011992">
    <property type="entry name" value="EF-hand-dom_pair"/>
</dbReference>
<keyword evidence="22" id="KW-1185">Reference proteome</keyword>
<evidence type="ECO:0000259" key="19">
    <source>
        <dbReference type="PROSITE" id="PS50011"/>
    </source>
</evidence>
<dbReference type="Gene3D" id="1.10.238.10">
    <property type="entry name" value="EF-hand"/>
    <property type="match status" value="2"/>
</dbReference>
<dbReference type="FunFam" id="1.10.510.10:FF:000945">
    <property type="entry name" value="Uncharacterized protein"/>
    <property type="match status" value="1"/>
</dbReference>
<keyword evidence="8" id="KW-0479">Metal-binding</keyword>
<gene>
    <name evidence="21" type="ORF">ECRASSUSDP1_LOCUS8670</name>
</gene>
<dbReference type="GO" id="GO:0005524">
    <property type="term" value="F:ATP binding"/>
    <property type="evidence" value="ECO:0007669"/>
    <property type="project" value="UniProtKB-KW"/>
</dbReference>
<evidence type="ECO:0000256" key="2">
    <source>
        <dbReference type="ARBA" id="ARBA00004245"/>
    </source>
</evidence>
<keyword evidence="10" id="KW-0547">Nucleotide-binding</keyword>
<dbReference type="GO" id="GO:0004674">
    <property type="term" value="F:protein serine/threonine kinase activity"/>
    <property type="evidence" value="ECO:0007669"/>
    <property type="project" value="UniProtKB-KW"/>
</dbReference>
<keyword evidence="6" id="KW-0723">Serine/threonine-protein kinase</keyword>
<protein>
    <recommendedName>
        <fullName evidence="4">non-specific serine/threonine protein kinase</fullName>
        <ecNumber evidence="4">2.7.11.1</ecNumber>
    </recommendedName>
</protein>
<reference evidence="21" key="1">
    <citation type="submission" date="2023-07" db="EMBL/GenBank/DDBJ databases">
        <authorList>
            <consortium name="AG Swart"/>
            <person name="Singh M."/>
            <person name="Singh A."/>
            <person name="Seah K."/>
            <person name="Emmerich C."/>
        </authorList>
    </citation>
    <scope>NUCLEOTIDE SEQUENCE</scope>
    <source>
        <strain evidence="21">DP1</strain>
    </source>
</reference>
<dbReference type="SUPFAM" id="SSF47473">
    <property type="entry name" value="EF-hand"/>
    <property type="match status" value="1"/>
</dbReference>
<evidence type="ECO:0000256" key="12">
    <source>
        <dbReference type="ARBA" id="ARBA00022837"/>
    </source>
</evidence>
<dbReference type="Gene3D" id="1.10.510.10">
    <property type="entry name" value="Transferase(Phosphotransferase) domain 1"/>
    <property type="match status" value="1"/>
</dbReference>
<keyword evidence="5" id="KW-0963">Cytoplasm</keyword>
<dbReference type="Proteomes" id="UP001295684">
    <property type="component" value="Unassembled WGS sequence"/>
</dbReference>
<dbReference type="InterPro" id="IPR011009">
    <property type="entry name" value="Kinase-like_dom_sf"/>
</dbReference>
<keyword evidence="14" id="KW-0206">Cytoskeleton</keyword>
<feature type="domain" description="EF-hand" evidence="20">
    <location>
        <begin position="406"/>
        <end position="441"/>
    </location>
</feature>
<evidence type="ECO:0000256" key="18">
    <source>
        <dbReference type="ARBA" id="ARBA00048679"/>
    </source>
</evidence>
<evidence type="ECO:0000256" key="16">
    <source>
        <dbReference type="ARBA" id="ARBA00025692"/>
    </source>
</evidence>
<evidence type="ECO:0000256" key="10">
    <source>
        <dbReference type="ARBA" id="ARBA00022741"/>
    </source>
</evidence>
<dbReference type="Gene3D" id="3.30.200.20">
    <property type="entry name" value="Phosphorylase Kinase, domain 1"/>
    <property type="match status" value="1"/>
</dbReference>
<dbReference type="PROSITE" id="PS00108">
    <property type="entry name" value="PROTEIN_KINASE_ST"/>
    <property type="match status" value="1"/>
</dbReference>
<feature type="domain" description="Protein kinase" evidence="19">
    <location>
        <begin position="34"/>
        <end position="291"/>
    </location>
</feature>
<dbReference type="EC" id="2.7.11.1" evidence="4"/>
<evidence type="ECO:0000313" key="22">
    <source>
        <dbReference type="Proteomes" id="UP001295684"/>
    </source>
</evidence>
<dbReference type="Pfam" id="PF00069">
    <property type="entry name" value="Pkinase"/>
    <property type="match status" value="1"/>
</dbReference>
<dbReference type="GO" id="GO:0005509">
    <property type="term" value="F:calcium ion binding"/>
    <property type="evidence" value="ECO:0007669"/>
    <property type="project" value="InterPro"/>
</dbReference>
<dbReference type="Pfam" id="PF13499">
    <property type="entry name" value="EF-hand_7"/>
    <property type="match status" value="2"/>
</dbReference>
<dbReference type="FunFam" id="1.10.238.10:FF:000178">
    <property type="entry name" value="Calmodulin-2 A"/>
    <property type="match status" value="1"/>
</dbReference>
<dbReference type="FunFam" id="3.30.200.20:FF:000315">
    <property type="entry name" value="Calcium-dependent protein kinase 3"/>
    <property type="match status" value="1"/>
</dbReference>
<dbReference type="CDD" id="cd05117">
    <property type="entry name" value="STKc_CAMK"/>
    <property type="match status" value="1"/>
</dbReference>
<comment type="similarity">
    <text evidence="3">Belongs to the centrin family.</text>
</comment>
<dbReference type="InterPro" id="IPR000719">
    <property type="entry name" value="Prot_kinase_dom"/>
</dbReference>
<evidence type="ECO:0000256" key="8">
    <source>
        <dbReference type="ARBA" id="ARBA00022723"/>
    </source>
</evidence>
<dbReference type="SMART" id="SM00220">
    <property type="entry name" value="S_TKc"/>
    <property type="match status" value="1"/>
</dbReference>
<keyword evidence="9" id="KW-0677">Repeat</keyword>
<dbReference type="SUPFAM" id="SSF56112">
    <property type="entry name" value="Protein kinase-like (PK-like)"/>
    <property type="match status" value="1"/>
</dbReference>
<feature type="domain" description="EF-hand" evidence="20">
    <location>
        <begin position="442"/>
        <end position="477"/>
    </location>
</feature>
<evidence type="ECO:0000256" key="13">
    <source>
        <dbReference type="ARBA" id="ARBA00022840"/>
    </source>
</evidence>
<evidence type="ECO:0000256" key="1">
    <source>
        <dbReference type="ARBA" id="ARBA00001946"/>
    </source>
</evidence>
<keyword evidence="13" id="KW-0067">ATP-binding</keyword>
<evidence type="ECO:0000259" key="20">
    <source>
        <dbReference type="PROSITE" id="PS50222"/>
    </source>
</evidence>
<keyword evidence="7" id="KW-0808">Transferase</keyword>
<accession>A0AAD1UDU4</accession>
<dbReference type="InterPro" id="IPR008271">
    <property type="entry name" value="Ser/Thr_kinase_AS"/>
</dbReference>
<comment type="catalytic activity">
    <reaction evidence="18">
        <text>L-seryl-[protein] + ATP = O-phospho-L-seryl-[protein] + ADP + H(+)</text>
        <dbReference type="Rhea" id="RHEA:17989"/>
        <dbReference type="Rhea" id="RHEA-COMP:9863"/>
        <dbReference type="Rhea" id="RHEA-COMP:11604"/>
        <dbReference type="ChEBI" id="CHEBI:15378"/>
        <dbReference type="ChEBI" id="CHEBI:29999"/>
        <dbReference type="ChEBI" id="CHEBI:30616"/>
        <dbReference type="ChEBI" id="CHEBI:83421"/>
        <dbReference type="ChEBI" id="CHEBI:456216"/>
        <dbReference type="EC" id="2.7.11.1"/>
    </reaction>
</comment>
<dbReference type="PROSITE" id="PS50011">
    <property type="entry name" value="PROTEIN_KINASE_DOM"/>
    <property type="match status" value="1"/>
</dbReference>
<proteinExistence type="inferred from homology"/>
<evidence type="ECO:0000256" key="3">
    <source>
        <dbReference type="ARBA" id="ARBA00005253"/>
    </source>
</evidence>
<dbReference type="EMBL" id="CAMPGE010008490">
    <property type="protein sequence ID" value="CAI2367388.1"/>
    <property type="molecule type" value="Genomic_DNA"/>
</dbReference>
<comment type="cofactor">
    <cofactor evidence="1">
        <name>Mg(2+)</name>
        <dbReference type="ChEBI" id="CHEBI:18420"/>
    </cofactor>
</comment>
<dbReference type="InterPro" id="IPR050205">
    <property type="entry name" value="CDPK_Ser/Thr_kinases"/>
</dbReference>
<evidence type="ECO:0000256" key="9">
    <source>
        <dbReference type="ARBA" id="ARBA00022737"/>
    </source>
</evidence>
<evidence type="ECO:0000256" key="15">
    <source>
        <dbReference type="ARBA" id="ARBA00024334"/>
    </source>
</evidence>
<keyword evidence="12" id="KW-0106">Calcium</keyword>
<dbReference type="GO" id="GO:0005856">
    <property type="term" value="C:cytoskeleton"/>
    <property type="evidence" value="ECO:0007669"/>
    <property type="project" value="UniProtKB-SubCell"/>
</dbReference>